<evidence type="ECO:0000313" key="2">
    <source>
        <dbReference type="EMBL" id="SOQ38822.1"/>
    </source>
</evidence>
<sequence length="164" mass="18738">MRPIDSISTVDTSHTQAAYFPRTATLRRHIFITHLTRTATLLSISGNSHIGLANWSYVFIIVNITDPIVMMMGAAIVADLISDEYNYLRTKFIEIRIHCNNERHRSEFKQLQILLENYPLRFCILPNIPLTFSLFLCSISFAIINVIAVLQIESFYSDISADIV</sequence>
<dbReference type="AlphaFoldDB" id="A0A2H1VEH5"/>
<proteinExistence type="predicted"/>
<evidence type="ECO:0000256" key="1">
    <source>
        <dbReference type="SAM" id="Phobius"/>
    </source>
</evidence>
<accession>A0A2H1VEH5</accession>
<keyword evidence="1" id="KW-1133">Transmembrane helix</keyword>
<feature type="transmembrane region" description="Helical" evidence="1">
    <location>
        <begin position="130"/>
        <end position="152"/>
    </location>
</feature>
<reference evidence="2" key="1">
    <citation type="submission" date="2016-07" db="EMBL/GenBank/DDBJ databases">
        <authorList>
            <person name="Bretaudeau A."/>
        </authorList>
    </citation>
    <scope>NUCLEOTIDE SEQUENCE</scope>
    <source>
        <strain evidence="2">Rice</strain>
        <tissue evidence="2">Whole body</tissue>
    </source>
</reference>
<organism evidence="2">
    <name type="scientific">Spodoptera frugiperda</name>
    <name type="common">Fall armyworm</name>
    <dbReference type="NCBI Taxonomy" id="7108"/>
    <lineage>
        <taxon>Eukaryota</taxon>
        <taxon>Metazoa</taxon>
        <taxon>Ecdysozoa</taxon>
        <taxon>Arthropoda</taxon>
        <taxon>Hexapoda</taxon>
        <taxon>Insecta</taxon>
        <taxon>Pterygota</taxon>
        <taxon>Neoptera</taxon>
        <taxon>Endopterygota</taxon>
        <taxon>Lepidoptera</taxon>
        <taxon>Glossata</taxon>
        <taxon>Ditrysia</taxon>
        <taxon>Noctuoidea</taxon>
        <taxon>Noctuidae</taxon>
        <taxon>Amphipyrinae</taxon>
        <taxon>Spodoptera</taxon>
    </lineage>
</organism>
<dbReference type="EMBL" id="ODYU01001933">
    <property type="protein sequence ID" value="SOQ38822.1"/>
    <property type="molecule type" value="Genomic_DNA"/>
</dbReference>
<gene>
    <name evidence="2" type="ORF">SFRICE_015032</name>
</gene>
<keyword evidence="1" id="KW-0472">Membrane</keyword>
<protein>
    <submittedName>
        <fullName evidence="2">SFRICE_015032</fullName>
    </submittedName>
</protein>
<name>A0A2H1VEH5_SPOFR</name>
<feature type="transmembrane region" description="Helical" evidence="1">
    <location>
        <begin position="55"/>
        <end position="81"/>
    </location>
</feature>
<keyword evidence="1" id="KW-0812">Transmembrane</keyword>